<gene>
    <name evidence="2" type="ordered locus">MXAN_3176</name>
</gene>
<proteinExistence type="predicted"/>
<name>Q1D7J4_MYXXD</name>
<reference evidence="2 3" key="1">
    <citation type="journal article" date="2006" name="Proc. Natl. Acad. Sci. U.S.A.">
        <title>Evolution of sensory complexity recorded in a myxobacterial genome.</title>
        <authorList>
            <person name="Goldman B.S."/>
            <person name="Nierman W.C."/>
            <person name="Kaiser D."/>
            <person name="Slater S.C."/>
            <person name="Durkin A.S."/>
            <person name="Eisen J.A."/>
            <person name="Ronning C.M."/>
            <person name="Barbazuk W.B."/>
            <person name="Blanchard M."/>
            <person name="Field C."/>
            <person name="Halling C."/>
            <person name="Hinkle G."/>
            <person name="Iartchuk O."/>
            <person name="Kim H.S."/>
            <person name="Mackenzie C."/>
            <person name="Madupu R."/>
            <person name="Miller N."/>
            <person name="Shvartsbeyn A."/>
            <person name="Sullivan S.A."/>
            <person name="Vaudin M."/>
            <person name="Wiegand R."/>
            <person name="Kaplan H.B."/>
        </authorList>
    </citation>
    <scope>NUCLEOTIDE SEQUENCE [LARGE SCALE GENOMIC DNA]</scope>
    <source>
        <strain evidence="3">DK1622</strain>
    </source>
</reference>
<dbReference type="EnsemblBacteria" id="ABF92054">
    <property type="protein sequence ID" value="ABF92054"/>
    <property type="gene ID" value="MXAN_3176"/>
</dbReference>
<dbReference type="AlphaFoldDB" id="Q1D7J4"/>
<evidence type="ECO:0000256" key="1">
    <source>
        <dbReference type="SAM" id="MobiDB-lite"/>
    </source>
</evidence>
<evidence type="ECO:0000313" key="3">
    <source>
        <dbReference type="Proteomes" id="UP000002402"/>
    </source>
</evidence>
<protein>
    <submittedName>
        <fullName evidence="2">Uncharacterized protein</fullName>
    </submittedName>
</protein>
<accession>Q1D7J4</accession>
<organism evidence="2 3">
    <name type="scientific">Myxococcus xanthus (strain DK1622)</name>
    <dbReference type="NCBI Taxonomy" id="246197"/>
    <lineage>
        <taxon>Bacteria</taxon>
        <taxon>Pseudomonadati</taxon>
        <taxon>Myxococcota</taxon>
        <taxon>Myxococcia</taxon>
        <taxon>Myxococcales</taxon>
        <taxon>Cystobacterineae</taxon>
        <taxon>Myxococcaceae</taxon>
        <taxon>Myxococcus</taxon>
    </lineage>
</organism>
<evidence type="ECO:0000313" key="2">
    <source>
        <dbReference type="EMBL" id="ABF92054.1"/>
    </source>
</evidence>
<dbReference type="KEGG" id="mxa:MXAN_3176"/>
<dbReference type="EMBL" id="CP000113">
    <property type="protein sequence ID" value="ABF92054.1"/>
    <property type="molecule type" value="Genomic_DNA"/>
</dbReference>
<dbReference type="HOGENOM" id="CLU_2955756_0_0_7"/>
<feature type="region of interest" description="Disordered" evidence="1">
    <location>
        <begin position="23"/>
        <end position="47"/>
    </location>
</feature>
<dbReference type="Proteomes" id="UP000002402">
    <property type="component" value="Chromosome"/>
</dbReference>
<sequence length="59" mass="6606">MVGSTRYQRSPHIDIHLEIEKARERQGQHERTELHLSPPVSNSSGIASVGARFNIPLSD</sequence>
<feature type="compositionally biased region" description="Basic and acidic residues" evidence="1">
    <location>
        <begin position="23"/>
        <end position="34"/>
    </location>
</feature>
<keyword evidence="3" id="KW-1185">Reference proteome</keyword>